<evidence type="ECO:0000313" key="5">
    <source>
        <dbReference type="EMBL" id="GGH44517.1"/>
    </source>
</evidence>
<keyword evidence="4" id="KW-0472">Membrane</keyword>
<dbReference type="InterPro" id="IPR002053">
    <property type="entry name" value="Glyco_hydro_25"/>
</dbReference>
<comment type="caution">
    <text evidence="5">The sequence shown here is derived from an EMBL/GenBank/DDBJ whole genome shotgun (WGS) entry which is preliminary data.</text>
</comment>
<keyword evidence="2" id="KW-0378">Hydrolase</keyword>
<keyword evidence="4" id="KW-1133">Transmembrane helix</keyword>
<dbReference type="PROSITE" id="PS51904">
    <property type="entry name" value="GLYCOSYL_HYDROL_F25_2"/>
    <property type="match status" value="1"/>
</dbReference>
<name>A0ABQ1Z0A4_9BACT</name>
<dbReference type="PANTHER" id="PTHR34135:SF2">
    <property type="entry name" value="LYSOZYME"/>
    <property type="match status" value="1"/>
</dbReference>
<evidence type="ECO:0000313" key="6">
    <source>
        <dbReference type="Proteomes" id="UP000600214"/>
    </source>
</evidence>
<proteinExistence type="inferred from homology"/>
<dbReference type="Gene3D" id="3.20.20.80">
    <property type="entry name" value="Glycosidases"/>
    <property type="match status" value="1"/>
</dbReference>
<evidence type="ECO:0000256" key="1">
    <source>
        <dbReference type="ARBA" id="ARBA00010646"/>
    </source>
</evidence>
<keyword evidence="4" id="KW-0812">Transmembrane</keyword>
<dbReference type="EMBL" id="BMIA01000003">
    <property type="protein sequence ID" value="GGH44517.1"/>
    <property type="molecule type" value="Genomic_DNA"/>
</dbReference>
<comment type="similarity">
    <text evidence="1">Belongs to the glycosyl hydrolase 25 family.</text>
</comment>
<dbReference type="PANTHER" id="PTHR34135">
    <property type="entry name" value="LYSOZYME"/>
    <property type="match status" value="1"/>
</dbReference>
<sequence>MQGMTKKKTRSSGSKVNYLKPLPAKGWAIIGAIVIVIGGLIWWNDRTDENQWEFISKFGIKLPLRYKVHGIDVSHHNAKINWDKLKSARSENVGIDFVYIKATEGATHLDTQFKRNWAEAKRVGMKRGAYHFYNPRVMSDRQVDNFIGQVRMEAGDLPPVLDLEVNGGKPDDIIIKGVRNWLTLIEAHYGVKPIIYVNEHYYKKYISGNFDEYPLWLAGYSRTHLNDLASDAHVLFWQHSEKGWVDGIRGFVDYNVFLHERADWENLADAE</sequence>
<gene>
    <name evidence="5" type="ORF">GCM10007423_42760</name>
</gene>
<dbReference type="InterPro" id="IPR018077">
    <property type="entry name" value="Glyco_hydro_fam25_subgr"/>
</dbReference>
<evidence type="ECO:0000256" key="3">
    <source>
        <dbReference type="ARBA" id="ARBA00023295"/>
    </source>
</evidence>
<dbReference type="SMART" id="SM00641">
    <property type="entry name" value="Glyco_25"/>
    <property type="match status" value="1"/>
</dbReference>
<dbReference type="InterPro" id="IPR017853">
    <property type="entry name" value="GH"/>
</dbReference>
<dbReference type="Pfam" id="PF01183">
    <property type="entry name" value="Glyco_hydro_25"/>
    <property type="match status" value="1"/>
</dbReference>
<protein>
    <recommendedName>
        <fullName evidence="7">Lysozyme</fullName>
    </recommendedName>
</protein>
<keyword evidence="6" id="KW-1185">Reference proteome</keyword>
<organism evidence="5 6">
    <name type="scientific">Dyadobacter endophyticus</name>
    <dbReference type="NCBI Taxonomy" id="1749036"/>
    <lineage>
        <taxon>Bacteria</taxon>
        <taxon>Pseudomonadati</taxon>
        <taxon>Bacteroidota</taxon>
        <taxon>Cytophagia</taxon>
        <taxon>Cytophagales</taxon>
        <taxon>Spirosomataceae</taxon>
        <taxon>Dyadobacter</taxon>
    </lineage>
</organism>
<evidence type="ECO:0008006" key="7">
    <source>
        <dbReference type="Google" id="ProtNLM"/>
    </source>
</evidence>
<reference evidence="6" key="1">
    <citation type="journal article" date="2019" name="Int. J. Syst. Evol. Microbiol.">
        <title>The Global Catalogue of Microorganisms (GCM) 10K type strain sequencing project: providing services to taxonomists for standard genome sequencing and annotation.</title>
        <authorList>
            <consortium name="The Broad Institute Genomics Platform"/>
            <consortium name="The Broad Institute Genome Sequencing Center for Infectious Disease"/>
            <person name="Wu L."/>
            <person name="Ma J."/>
        </authorList>
    </citation>
    <scope>NUCLEOTIDE SEQUENCE [LARGE SCALE GENOMIC DNA]</scope>
    <source>
        <strain evidence="6">CGMCC 1.15288</strain>
    </source>
</reference>
<feature type="transmembrane region" description="Helical" evidence="4">
    <location>
        <begin position="21"/>
        <end position="43"/>
    </location>
</feature>
<dbReference type="Proteomes" id="UP000600214">
    <property type="component" value="Unassembled WGS sequence"/>
</dbReference>
<evidence type="ECO:0000256" key="4">
    <source>
        <dbReference type="SAM" id="Phobius"/>
    </source>
</evidence>
<keyword evidence="3" id="KW-0326">Glycosidase</keyword>
<dbReference type="SUPFAM" id="SSF51445">
    <property type="entry name" value="(Trans)glycosidases"/>
    <property type="match status" value="1"/>
</dbReference>
<evidence type="ECO:0000256" key="2">
    <source>
        <dbReference type="ARBA" id="ARBA00022801"/>
    </source>
</evidence>
<accession>A0ABQ1Z0A4</accession>